<dbReference type="RefSeq" id="WP_077423901.1">
    <property type="nucleotide sequence ID" value="NZ_MLHQ01000015.1"/>
</dbReference>
<proteinExistence type="predicted"/>
<name>A0A1V3JQR8_9PAST</name>
<keyword evidence="1" id="KW-0732">Signal</keyword>
<dbReference type="STRING" id="1907939.BKL49_06865"/>
<accession>A0A1V3JQR8</accession>
<organism evidence="2 3">
    <name type="scientific">Rodentibacter myodis</name>
    <dbReference type="NCBI Taxonomy" id="1907939"/>
    <lineage>
        <taxon>Bacteria</taxon>
        <taxon>Pseudomonadati</taxon>
        <taxon>Pseudomonadota</taxon>
        <taxon>Gammaproteobacteria</taxon>
        <taxon>Pasteurellales</taxon>
        <taxon>Pasteurellaceae</taxon>
        <taxon>Rodentibacter</taxon>
    </lineage>
</organism>
<protein>
    <submittedName>
        <fullName evidence="2">Uncharacterized protein</fullName>
    </submittedName>
</protein>
<reference evidence="2 3" key="1">
    <citation type="submission" date="2016-10" db="EMBL/GenBank/DDBJ databases">
        <title>Rodentibacter gen. nov. and new species.</title>
        <authorList>
            <person name="Christensen H."/>
        </authorList>
    </citation>
    <scope>NUCLEOTIDE SEQUENCE [LARGE SCALE GENOMIC DNA]</scope>
    <source>
        <strain evidence="2 3">Ac151</strain>
    </source>
</reference>
<dbReference type="OrthoDB" id="8613971at2"/>
<gene>
    <name evidence="2" type="ORF">BKL49_06865</name>
</gene>
<dbReference type="EMBL" id="MLHQ01000015">
    <property type="protein sequence ID" value="OOF58622.1"/>
    <property type="molecule type" value="Genomic_DNA"/>
</dbReference>
<comment type="caution">
    <text evidence="2">The sequence shown here is derived from an EMBL/GenBank/DDBJ whole genome shotgun (WGS) entry which is preliminary data.</text>
</comment>
<dbReference type="Proteomes" id="UP000188602">
    <property type="component" value="Unassembled WGS sequence"/>
</dbReference>
<feature type="chain" id="PRO_5010695850" evidence="1">
    <location>
        <begin position="24"/>
        <end position="160"/>
    </location>
</feature>
<evidence type="ECO:0000313" key="2">
    <source>
        <dbReference type="EMBL" id="OOF58622.1"/>
    </source>
</evidence>
<dbReference type="AlphaFoldDB" id="A0A1V3JQR8"/>
<keyword evidence="3" id="KW-1185">Reference proteome</keyword>
<evidence type="ECO:0000313" key="3">
    <source>
        <dbReference type="Proteomes" id="UP000188602"/>
    </source>
</evidence>
<feature type="signal peptide" evidence="1">
    <location>
        <begin position="1"/>
        <end position="23"/>
    </location>
</feature>
<sequence>MKKYLGLVSVAAFLLSGANVVVAKEADKAKMQKSNTPEIYLSVFDASKGLLTDLNTTQVSRSNPNLQLCWAVQGSFSKKVNVIETMKAPEKQTIVAKGAKVSSSDGRKTNVIQTSLESANQGKIVGNCWRFDEQDPIGKYTLQVQVMNKFYKPMSFSVVK</sequence>
<evidence type="ECO:0000256" key="1">
    <source>
        <dbReference type="SAM" id="SignalP"/>
    </source>
</evidence>